<accession>A0AAE3MDM8</accession>
<proteinExistence type="predicted"/>
<evidence type="ECO:0000313" key="2">
    <source>
        <dbReference type="Proteomes" id="UP001207408"/>
    </source>
</evidence>
<gene>
    <name evidence="1" type="ORF">OM074_08470</name>
</gene>
<comment type="caution">
    <text evidence="1">The sequence shown here is derived from an EMBL/GenBank/DDBJ whole genome shotgun (WGS) entry which is preliminary data.</text>
</comment>
<sequence>MKDLYVWLQHEVNESLDLLENEIIKDGADEIVFSSSKEFLKKSKDVLNRMVDLLSEYDLDIMKLINLIAKLKTEGNDADEDAIIQSMILKMLETSSLETKFR</sequence>
<name>A0AAE3MDM8_9BACT</name>
<dbReference type="RefSeq" id="WP_301199031.1">
    <property type="nucleotide sequence ID" value="NZ_JAPDPI010000014.1"/>
</dbReference>
<dbReference type="EMBL" id="JAPDPI010000014">
    <property type="protein sequence ID" value="MCW3805662.1"/>
    <property type="molecule type" value="Genomic_DNA"/>
</dbReference>
<dbReference type="AlphaFoldDB" id="A0AAE3MDM8"/>
<organism evidence="1 2">
    <name type="scientific">Plebeiibacterium marinum</name>
    <dbReference type="NCBI Taxonomy" id="2992111"/>
    <lineage>
        <taxon>Bacteria</taxon>
        <taxon>Pseudomonadati</taxon>
        <taxon>Bacteroidota</taxon>
        <taxon>Bacteroidia</taxon>
        <taxon>Marinilabiliales</taxon>
        <taxon>Marinilabiliaceae</taxon>
        <taxon>Plebeiibacterium</taxon>
    </lineage>
</organism>
<dbReference type="Proteomes" id="UP001207408">
    <property type="component" value="Unassembled WGS sequence"/>
</dbReference>
<evidence type="ECO:0000313" key="1">
    <source>
        <dbReference type="EMBL" id="MCW3805662.1"/>
    </source>
</evidence>
<keyword evidence="2" id="KW-1185">Reference proteome</keyword>
<reference evidence="1" key="1">
    <citation type="submission" date="2022-10" db="EMBL/GenBank/DDBJ databases">
        <authorList>
            <person name="Yu W.X."/>
        </authorList>
    </citation>
    <scope>NUCLEOTIDE SEQUENCE</scope>
    <source>
        <strain evidence="1">D04</strain>
    </source>
</reference>
<protein>
    <submittedName>
        <fullName evidence="1">Uncharacterized protein</fullName>
    </submittedName>
</protein>